<evidence type="ECO:0000313" key="2">
    <source>
        <dbReference type="Proteomes" id="UP000001471"/>
    </source>
</evidence>
<dbReference type="HOGENOM" id="CLU_2211298_0_0_1"/>
<accession>B2VU82</accession>
<protein>
    <submittedName>
        <fullName evidence="1">Uncharacterized protein</fullName>
    </submittedName>
</protein>
<gene>
    <name evidence="1" type="ORF">PTRG_02055</name>
</gene>
<name>B2VU82_PYRTR</name>
<sequence>MPTRRLPTLSTFDTLDPLSSPSLVVSVPSGLHESFNPGLIQLKPQKQCAMGKRVWSAAQDIAQECALSRMGRTYMVWLERASCSTARKFGFSTAFNGLIELKPLQGC</sequence>
<dbReference type="EMBL" id="DS231615">
    <property type="protein sequence ID" value="EDU41493.1"/>
    <property type="molecule type" value="Genomic_DNA"/>
</dbReference>
<proteinExistence type="predicted"/>
<dbReference type="Proteomes" id="UP000001471">
    <property type="component" value="Unassembled WGS sequence"/>
</dbReference>
<dbReference type="InParanoid" id="B2VU82"/>
<evidence type="ECO:0000313" key="1">
    <source>
        <dbReference type="EMBL" id="EDU41493.1"/>
    </source>
</evidence>
<reference evidence="2" key="1">
    <citation type="journal article" date="2013" name="G3 (Bethesda)">
        <title>Comparative genomics of a plant-pathogenic fungus, Pyrenophora tritici-repentis, reveals transduplication and the impact of repeat elements on pathogenicity and population divergence.</title>
        <authorList>
            <person name="Manning V.A."/>
            <person name="Pandelova I."/>
            <person name="Dhillon B."/>
            <person name="Wilhelm L.J."/>
            <person name="Goodwin S.B."/>
            <person name="Berlin A.M."/>
            <person name="Figueroa M."/>
            <person name="Freitag M."/>
            <person name="Hane J.K."/>
            <person name="Henrissat B."/>
            <person name="Holman W.H."/>
            <person name="Kodira C.D."/>
            <person name="Martin J."/>
            <person name="Oliver R.P."/>
            <person name="Robbertse B."/>
            <person name="Schackwitz W."/>
            <person name="Schwartz D.C."/>
            <person name="Spatafora J.W."/>
            <person name="Turgeon B.G."/>
            <person name="Yandava C."/>
            <person name="Young S."/>
            <person name="Zhou S."/>
            <person name="Zeng Q."/>
            <person name="Grigoriev I.V."/>
            <person name="Ma L.-J."/>
            <person name="Ciuffetti L.M."/>
        </authorList>
    </citation>
    <scope>NUCLEOTIDE SEQUENCE [LARGE SCALE GENOMIC DNA]</scope>
    <source>
        <strain evidence="2">Pt-1C-BFP</strain>
    </source>
</reference>
<organism evidence="1 2">
    <name type="scientific">Pyrenophora tritici-repentis (strain Pt-1C-BFP)</name>
    <name type="common">Wheat tan spot fungus</name>
    <name type="synonym">Drechslera tritici-repentis</name>
    <dbReference type="NCBI Taxonomy" id="426418"/>
    <lineage>
        <taxon>Eukaryota</taxon>
        <taxon>Fungi</taxon>
        <taxon>Dikarya</taxon>
        <taxon>Ascomycota</taxon>
        <taxon>Pezizomycotina</taxon>
        <taxon>Dothideomycetes</taxon>
        <taxon>Pleosporomycetidae</taxon>
        <taxon>Pleosporales</taxon>
        <taxon>Pleosporineae</taxon>
        <taxon>Pleosporaceae</taxon>
        <taxon>Pyrenophora</taxon>
    </lineage>
</organism>
<dbReference type="AlphaFoldDB" id="B2VU82"/>